<dbReference type="NCBIfam" id="TIGR00036">
    <property type="entry name" value="dapB"/>
    <property type="match status" value="1"/>
</dbReference>
<evidence type="ECO:0000313" key="17">
    <source>
        <dbReference type="Proteomes" id="UP000546257"/>
    </source>
</evidence>
<dbReference type="InterPro" id="IPR036291">
    <property type="entry name" value="NAD(P)-bd_dom_sf"/>
</dbReference>
<comment type="caution">
    <text evidence="13">Lacks conserved residue(s) required for the propagation of feature annotation.</text>
</comment>
<dbReference type="InterPro" id="IPR022663">
    <property type="entry name" value="DapB_C"/>
</dbReference>
<dbReference type="Pfam" id="PF05173">
    <property type="entry name" value="DapB_C"/>
    <property type="match status" value="1"/>
</dbReference>
<dbReference type="GO" id="GO:0019877">
    <property type="term" value="P:diaminopimelate biosynthetic process"/>
    <property type="evidence" value="ECO:0007669"/>
    <property type="project" value="UniProtKB-UniRule"/>
</dbReference>
<evidence type="ECO:0000313" key="16">
    <source>
        <dbReference type="EMBL" id="MBB6645674.1"/>
    </source>
</evidence>
<dbReference type="HAMAP" id="MF_00102">
    <property type="entry name" value="DapB"/>
    <property type="match status" value="1"/>
</dbReference>
<evidence type="ECO:0000256" key="7">
    <source>
        <dbReference type="ARBA" id="ARBA00023027"/>
    </source>
</evidence>
<dbReference type="PANTHER" id="PTHR20836">
    <property type="entry name" value="DIHYDRODIPICOLINATE REDUCTASE"/>
    <property type="match status" value="1"/>
</dbReference>
<comment type="catalytic activity">
    <reaction evidence="11 13">
        <text>(S)-2,3,4,5-tetrahydrodipicolinate + NADP(+) + H2O = (2S,4S)-4-hydroxy-2,3,4,5-tetrahydrodipicolinate + NADPH + H(+)</text>
        <dbReference type="Rhea" id="RHEA:35331"/>
        <dbReference type="ChEBI" id="CHEBI:15377"/>
        <dbReference type="ChEBI" id="CHEBI:15378"/>
        <dbReference type="ChEBI" id="CHEBI:16845"/>
        <dbReference type="ChEBI" id="CHEBI:57783"/>
        <dbReference type="ChEBI" id="CHEBI:58349"/>
        <dbReference type="ChEBI" id="CHEBI:67139"/>
        <dbReference type="EC" id="1.17.1.8"/>
    </reaction>
</comment>
<dbReference type="EC" id="1.17.1.8" evidence="10 13"/>
<sequence length="274" mass="28296">MAGLRVAITGASGRMGGELVDAATDRDDVAFVLAASRTPEVVPSGDAPGAADAVVADADLGAALRDREIDVLVDFTVPESSVDYLEAAADAGVAVVVGTTGYGEDGRATLDAVAERVPLLKASNFSRGVAALRRAVRATVPALDGYDVEVTETHHNGKLDAPSGTALTILDDVEGARGDDADRVHGREGEQPRTGDEIGVHARRAGDIAGEHEILLAGNNEVLELTHRAGSRSIFAAGALDAAAWLAGRDPGRYDFDAVLEPDGEDRADEGNPR</sequence>
<dbReference type="InterPro" id="IPR023940">
    <property type="entry name" value="DHDPR_bac"/>
</dbReference>
<dbReference type="GO" id="GO:0008839">
    <property type="term" value="F:4-hydroxy-tetrahydrodipicolinate reductase"/>
    <property type="evidence" value="ECO:0007669"/>
    <property type="project" value="UniProtKB-UniRule"/>
</dbReference>
<feature type="binding site" evidence="13">
    <location>
        <begin position="164"/>
        <end position="165"/>
    </location>
    <ligand>
        <name>(S)-2,3,4,5-tetrahydrodipicolinate</name>
        <dbReference type="ChEBI" id="CHEBI:16845"/>
    </ligand>
</feature>
<accession>A0A7J9SFD1</accession>
<dbReference type="SUPFAM" id="SSF51735">
    <property type="entry name" value="NAD(P)-binding Rossmann-fold domains"/>
    <property type="match status" value="1"/>
</dbReference>
<reference evidence="16 17" key="1">
    <citation type="submission" date="2020-08" db="EMBL/GenBank/DDBJ databases">
        <authorList>
            <person name="Seo M.-J."/>
        </authorList>
    </citation>
    <scope>NUCLEOTIDE SEQUENCE [LARGE SCALE GENOMIC DNA]</scope>
    <source>
        <strain evidence="16 17">MBLA0160</strain>
    </source>
</reference>
<evidence type="ECO:0000256" key="8">
    <source>
        <dbReference type="ARBA" id="ARBA00023154"/>
    </source>
</evidence>
<keyword evidence="17" id="KW-1185">Reference proteome</keyword>
<dbReference type="SUPFAM" id="SSF55347">
    <property type="entry name" value="Glyceraldehyde-3-phosphate dehydrogenase-like, C-terminal domain"/>
    <property type="match status" value="1"/>
</dbReference>
<feature type="binding site" evidence="13">
    <location>
        <begin position="98"/>
        <end position="100"/>
    </location>
    <ligand>
        <name>NAD(+)</name>
        <dbReference type="ChEBI" id="CHEBI:57540"/>
    </ligand>
</feature>
<comment type="subcellular location">
    <subcellularLocation>
        <location evidence="13">Cytoplasm</location>
    </subcellularLocation>
</comment>
<dbReference type="GO" id="GO:0005737">
    <property type="term" value="C:cytoplasm"/>
    <property type="evidence" value="ECO:0007669"/>
    <property type="project" value="UniProtKB-SubCell"/>
</dbReference>
<dbReference type="Proteomes" id="UP000546257">
    <property type="component" value="Unassembled WGS sequence"/>
</dbReference>
<keyword evidence="6 13" id="KW-0560">Oxidoreductase</keyword>
<comment type="function">
    <text evidence="13">Catalyzes the conversion of 4-hydroxy-tetrahydrodipicolinate (HTPA) to tetrahydrodipicolinate.</text>
</comment>
<dbReference type="RefSeq" id="WP_185192060.1">
    <property type="nucleotide sequence ID" value="NZ_JACKXD010000002.1"/>
</dbReference>
<dbReference type="Pfam" id="PF01113">
    <property type="entry name" value="DapB_N"/>
    <property type="match status" value="1"/>
</dbReference>
<evidence type="ECO:0000256" key="4">
    <source>
        <dbReference type="ARBA" id="ARBA00022857"/>
    </source>
</evidence>
<comment type="catalytic activity">
    <reaction evidence="12 13">
        <text>(S)-2,3,4,5-tetrahydrodipicolinate + NAD(+) + H2O = (2S,4S)-4-hydroxy-2,3,4,5-tetrahydrodipicolinate + NADH + H(+)</text>
        <dbReference type="Rhea" id="RHEA:35323"/>
        <dbReference type="ChEBI" id="CHEBI:15377"/>
        <dbReference type="ChEBI" id="CHEBI:15378"/>
        <dbReference type="ChEBI" id="CHEBI:16845"/>
        <dbReference type="ChEBI" id="CHEBI:57540"/>
        <dbReference type="ChEBI" id="CHEBI:57945"/>
        <dbReference type="ChEBI" id="CHEBI:67139"/>
        <dbReference type="EC" id="1.17.1.8"/>
    </reaction>
</comment>
<evidence type="ECO:0000256" key="11">
    <source>
        <dbReference type="ARBA" id="ARBA00049080"/>
    </source>
</evidence>
<evidence type="ECO:0000256" key="6">
    <source>
        <dbReference type="ARBA" id="ARBA00023002"/>
    </source>
</evidence>
<gene>
    <name evidence="13 16" type="primary">dapB</name>
    <name evidence="16" type="ORF">H5V44_05090</name>
</gene>
<evidence type="ECO:0000256" key="9">
    <source>
        <dbReference type="ARBA" id="ARBA00037922"/>
    </source>
</evidence>
<keyword evidence="8 13" id="KW-0457">Lysine biosynthesis</keyword>
<dbReference type="GO" id="GO:0009089">
    <property type="term" value="P:lysine biosynthetic process via diaminopimelate"/>
    <property type="evidence" value="ECO:0007669"/>
    <property type="project" value="UniProtKB-UniRule"/>
</dbReference>
<feature type="active site" description="Proton donor" evidence="13">
    <location>
        <position position="158"/>
    </location>
</feature>
<comment type="caution">
    <text evidence="16">The sequence shown here is derived from an EMBL/GenBank/DDBJ whole genome shotgun (WGS) entry which is preliminary data.</text>
</comment>
<dbReference type="UniPathway" id="UPA00034">
    <property type="reaction ID" value="UER00018"/>
</dbReference>
<dbReference type="CDD" id="cd02274">
    <property type="entry name" value="DHDPR_N"/>
    <property type="match status" value="1"/>
</dbReference>
<evidence type="ECO:0000256" key="3">
    <source>
        <dbReference type="ARBA" id="ARBA00022605"/>
    </source>
</evidence>
<comment type="pathway">
    <text evidence="9 13">Amino-acid biosynthesis; L-lysine biosynthesis via DAP pathway; (S)-tetrahydrodipicolinate from L-aspartate: step 4/4.</text>
</comment>
<dbReference type="PROSITE" id="PS01298">
    <property type="entry name" value="DAPB"/>
    <property type="match status" value="1"/>
</dbReference>
<keyword evidence="7 13" id="KW-0520">NAD</keyword>
<evidence type="ECO:0000259" key="14">
    <source>
        <dbReference type="Pfam" id="PF01113"/>
    </source>
</evidence>
<keyword evidence="3 13" id="KW-0028">Amino-acid biosynthesis</keyword>
<dbReference type="InterPro" id="IPR022664">
    <property type="entry name" value="DapB_N_CS"/>
</dbReference>
<protein>
    <recommendedName>
        <fullName evidence="10 13">4-hydroxy-tetrahydrodipicolinate reductase</fullName>
        <shortName evidence="13">HTPA reductase</shortName>
        <ecNumber evidence="10 13">1.17.1.8</ecNumber>
    </recommendedName>
</protein>
<dbReference type="PIRSF" id="PIRSF000161">
    <property type="entry name" value="DHPR"/>
    <property type="match status" value="1"/>
</dbReference>
<evidence type="ECO:0000256" key="5">
    <source>
        <dbReference type="ARBA" id="ARBA00022915"/>
    </source>
</evidence>
<dbReference type="Gene3D" id="3.30.360.10">
    <property type="entry name" value="Dihydrodipicolinate Reductase, domain 2"/>
    <property type="match status" value="1"/>
</dbReference>
<feature type="domain" description="Dihydrodipicolinate reductase N-terminal" evidence="14">
    <location>
        <begin position="5"/>
        <end position="125"/>
    </location>
</feature>
<dbReference type="GO" id="GO:0016726">
    <property type="term" value="F:oxidoreductase activity, acting on CH or CH2 groups, NAD or NADP as acceptor"/>
    <property type="evidence" value="ECO:0007669"/>
    <property type="project" value="UniProtKB-UniRule"/>
</dbReference>
<feature type="domain" description="Dihydrodipicolinate reductase C-terminal" evidence="15">
    <location>
        <begin position="128"/>
        <end position="260"/>
    </location>
</feature>
<feature type="binding site" evidence="13">
    <location>
        <begin position="10"/>
        <end position="15"/>
    </location>
    <ligand>
        <name>NAD(+)</name>
        <dbReference type="ChEBI" id="CHEBI:57540"/>
    </ligand>
</feature>
<dbReference type="AlphaFoldDB" id="A0A7J9SFD1"/>
<dbReference type="PANTHER" id="PTHR20836:SF0">
    <property type="entry name" value="4-HYDROXY-TETRAHYDRODIPICOLINATE REDUCTASE 1, CHLOROPLASTIC-RELATED"/>
    <property type="match status" value="1"/>
</dbReference>
<dbReference type="EMBL" id="JACKXD010000002">
    <property type="protein sequence ID" value="MBB6645674.1"/>
    <property type="molecule type" value="Genomic_DNA"/>
</dbReference>
<evidence type="ECO:0000256" key="1">
    <source>
        <dbReference type="ARBA" id="ARBA00006642"/>
    </source>
</evidence>
<evidence type="ECO:0000256" key="13">
    <source>
        <dbReference type="HAMAP-Rule" id="MF_00102"/>
    </source>
</evidence>
<keyword evidence="5 13" id="KW-0220">Diaminopimelate biosynthesis</keyword>
<dbReference type="InterPro" id="IPR000846">
    <property type="entry name" value="DapB_N"/>
</dbReference>
<comment type="subunit">
    <text evidence="13">Homotetramer.</text>
</comment>
<dbReference type="Gene3D" id="3.40.50.720">
    <property type="entry name" value="NAD(P)-binding Rossmann-like Domain"/>
    <property type="match status" value="1"/>
</dbReference>
<keyword evidence="2 13" id="KW-0963">Cytoplasm</keyword>
<comment type="similarity">
    <text evidence="1 13">Belongs to the DapB family.</text>
</comment>
<feature type="binding site" evidence="13">
    <location>
        <begin position="122"/>
        <end position="125"/>
    </location>
    <ligand>
        <name>NAD(+)</name>
        <dbReference type="ChEBI" id="CHEBI:57540"/>
    </ligand>
</feature>
<proteinExistence type="inferred from homology"/>
<feature type="binding site" evidence="13">
    <location>
        <position position="155"/>
    </location>
    <ligand>
        <name>(S)-2,3,4,5-tetrahydrodipicolinate</name>
        <dbReference type="ChEBI" id="CHEBI:16845"/>
    </ligand>
</feature>
<keyword evidence="4 13" id="KW-0521">NADP</keyword>
<evidence type="ECO:0000256" key="2">
    <source>
        <dbReference type="ARBA" id="ARBA00022490"/>
    </source>
</evidence>
<evidence type="ECO:0000256" key="12">
    <source>
        <dbReference type="ARBA" id="ARBA00049396"/>
    </source>
</evidence>
<dbReference type="GO" id="GO:0050661">
    <property type="term" value="F:NADP binding"/>
    <property type="evidence" value="ECO:0007669"/>
    <property type="project" value="UniProtKB-UniRule"/>
</dbReference>
<evidence type="ECO:0000259" key="15">
    <source>
        <dbReference type="Pfam" id="PF05173"/>
    </source>
</evidence>
<organism evidence="16 17">
    <name type="scientific">Halobellus ruber</name>
    <dbReference type="NCBI Taxonomy" id="2761102"/>
    <lineage>
        <taxon>Archaea</taxon>
        <taxon>Methanobacteriati</taxon>
        <taxon>Methanobacteriota</taxon>
        <taxon>Stenosarchaea group</taxon>
        <taxon>Halobacteria</taxon>
        <taxon>Halobacteriales</taxon>
        <taxon>Haloferacaceae</taxon>
        <taxon>Halobellus</taxon>
    </lineage>
</organism>
<name>A0A7J9SFD1_9EURY</name>
<comment type="caution">
    <text evidence="13">Was originally thought to be a dihydrodipicolinate reductase (DHDPR), catalyzing the conversion of dihydrodipicolinate to tetrahydrodipicolinate. However, it was shown in E.coli that the substrate of the enzymatic reaction is not dihydrodipicolinate (DHDP) but in fact (2S,4S)-4-hydroxy-2,3,4,5-tetrahydrodipicolinic acid (HTPA), the product released by the DapA-catalyzed reaction.</text>
</comment>
<feature type="binding site" evidence="13">
    <location>
        <position position="37"/>
    </location>
    <ligand>
        <name>NADP(+)</name>
        <dbReference type="ChEBI" id="CHEBI:58349"/>
    </ligand>
</feature>
<dbReference type="GO" id="GO:0051287">
    <property type="term" value="F:NAD binding"/>
    <property type="evidence" value="ECO:0007669"/>
    <property type="project" value="UniProtKB-UniRule"/>
</dbReference>
<feature type="active site" description="Proton donor/acceptor" evidence="13">
    <location>
        <position position="154"/>
    </location>
</feature>
<evidence type="ECO:0000256" key="10">
    <source>
        <dbReference type="ARBA" id="ARBA00038983"/>
    </source>
</evidence>